<sequence>MTVPQPESPAWWKEAVFYQVYPRSFADSNGDGIGDLPGITGKLDYLKRLGVDGLWLSPIYASPNDDNGYDISDYLAIGPEYGTLKDFQELSLGLKERGLRLILDQVLNHTSDEHEWFHQSRSSRANPRRDWYHWLDARTDGEGDRPVPPNNWRSVFGGSAWEWEASTQQYYLHCFSRKQPDLNWRNPDVRRALYEVLTTWATRGADGFRLDVINMIAKAEGYPDVPRPAGNTEPFLNLDEYGVNQPPIHEYLREMHDAVFAGRDLYSVGETWWVGAHNTIDFTGYHRRELNAAFYFYFHECASGQAHFENFSNLYEATRGKSWLTVTLGNHDSRRSLSRFGDPVNYRHASASLLATWLLTLPATPFLFQGEELGLTDHAYSTITDYRDIQTVNRYQELVASGVSPEKALAEVRVTSRDNGRSPIPWDATPGAGFSRGVPWLPIAGDHRPFHAAGQVDDPGSIFHAYARLLALRKQVKSLVYGDFTPIKESGQVLAYRRGEWGSHPAVCVILNWGSSAQPWPCPIPSADGILYANHGGIAYSHLRPWEAVIFTAARL</sequence>
<dbReference type="GO" id="GO:0009313">
    <property type="term" value="P:oligosaccharide catabolic process"/>
    <property type="evidence" value="ECO:0007669"/>
    <property type="project" value="TreeGrafter"/>
</dbReference>
<evidence type="ECO:0000256" key="1">
    <source>
        <dbReference type="ARBA" id="ARBA00008061"/>
    </source>
</evidence>
<dbReference type="FunFam" id="3.20.20.80:FF:000064">
    <property type="entry name" value="Oligo-1,6-glucosidase"/>
    <property type="match status" value="1"/>
</dbReference>
<dbReference type="CDD" id="cd11333">
    <property type="entry name" value="AmyAc_SI_OligoGlu_DGase"/>
    <property type="match status" value="1"/>
</dbReference>
<feature type="domain" description="Glycosyl hydrolase family 13 catalytic" evidence="4">
    <location>
        <begin position="19"/>
        <end position="421"/>
    </location>
</feature>
<dbReference type="STRING" id="690879.TSACC_22018"/>
<dbReference type="Gene3D" id="3.90.400.10">
    <property type="entry name" value="Oligo-1,6-glucosidase, Domain 2"/>
    <property type="match status" value="1"/>
</dbReference>
<dbReference type="Pfam" id="PF00128">
    <property type="entry name" value="Alpha-amylase"/>
    <property type="match status" value="1"/>
</dbReference>
<proteinExistence type="inferred from homology"/>
<organism evidence="5 6">
    <name type="scientific">Terrimicrobium sacchariphilum</name>
    <dbReference type="NCBI Taxonomy" id="690879"/>
    <lineage>
        <taxon>Bacteria</taxon>
        <taxon>Pseudomonadati</taxon>
        <taxon>Verrucomicrobiota</taxon>
        <taxon>Terrimicrobiia</taxon>
        <taxon>Terrimicrobiales</taxon>
        <taxon>Terrimicrobiaceae</taxon>
        <taxon>Terrimicrobium</taxon>
    </lineage>
</organism>
<keyword evidence="3" id="KW-0326">Glycosidase</keyword>
<accession>A0A146G7Z0</accession>
<evidence type="ECO:0000256" key="2">
    <source>
        <dbReference type="ARBA" id="ARBA00022801"/>
    </source>
</evidence>
<evidence type="ECO:0000313" key="6">
    <source>
        <dbReference type="Proteomes" id="UP000076023"/>
    </source>
</evidence>
<dbReference type="GO" id="GO:0004556">
    <property type="term" value="F:alpha-amylase activity"/>
    <property type="evidence" value="ECO:0007669"/>
    <property type="project" value="TreeGrafter"/>
</dbReference>
<gene>
    <name evidence="5" type="ORF">TSACC_22018</name>
</gene>
<evidence type="ECO:0000313" key="5">
    <source>
        <dbReference type="EMBL" id="GAT33601.1"/>
    </source>
</evidence>
<dbReference type="InterPro" id="IPR045857">
    <property type="entry name" value="O16G_dom_2"/>
</dbReference>
<evidence type="ECO:0000256" key="3">
    <source>
        <dbReference type="ARBA" id="ARBA00023295"/>
    </source>
</evidence>
<dbReference type="PANTHER" id="PTHR10357">
    <property type="entry name" value="ALPHA-AMYLASE FAMILY MEMBER"/>
    <property type="match status" value="1"/>
</dbReference>
<reference evidence="6" key="1">
    <citation type="journal article" date="2017" name="Genome Announc.">
        <title>Draft Genome Sequence of Terrimicrobium sacchariphilum NM-5T, a Facultative Anaerobic Soil Bacterium of the Class Spartobacteria.</title>
        <authorList>
            <person name="Qiu Y.L."/>
            <person name="Tourlousse D.M."/>
            <person name="Matsuura N."/>
            <person name="Ohashi A."/>
            <person name="Sekiguchi Y."/>
        </authorList>
    </citation>
    <scope>NUCLEOTIDE SEQUENCE [LARGE SCALE GENOMIC DNA]</scope>
    <source>
        <strain evidence="6">NM-5</strain>
    </source>
</reference>
<name>A0A146G7Z0_TERSA</name>
<dbReference type="FunCoup" id="A0A146G7Z0">
    <property type="interactions" value="339"/>
</dbReference>
<comment type="caution">
    <text evidence="5">The sequence shown here is derived from an EMBL/GenBank/DDBJ whole genome shotgun (WGS) entry which is preliminary data.</text>
</comment>
<dbReference type="SMART" id="SM00642">
    <property type="entry name" value="Aamy"/>
    <property type="match status" value="1"/>
</dbReference>
<dbReference type="Gene3D" id="3.20.20.80">
    <property type="entry name" value="Glycosidases"/>
    <property type="match status" value="1"/>
</dbReference>
<dbReference type="InterPro" id="IPR006047">
    <property type="entry name" value="GH13_cat_dom"/>
</dbReference>
<evidence type="ECO:0000259" key="4">
    <source>
        <dbReference type="SMART" id="SM00642"/>
    </source>
</evidence>
<keyword evidence="6" id="KW-1185">Reference proteome</keyword>
<dbReference type="AlphaFoldDB" id="A0A146G7Z0"/>
<dbReference type="PANTHER" id="PTHR10357:SF179">
    <property type="entry name" value="NEUTRAL AND BASIC AMINO ACID TRANSPORT PROTEIN RBAT"/>
    <property type="match status" value="1"/>
</dbReference>
<dbReference type="InParanoid" id="A0A146G7Z0"/>
<dbReference type="EMBL" id="BDCO01000002">
    <property type="protein sequence ID" value="GAT33601.1"/>
    <property type="molecule type" value="Genomic_DNA"/>
</dbReference>
<dbReference type="Proteomes" id="UP000076023">
    <property type="component" value="Unassembled WGS sequence"/>
</dbReference>
<comment type="similarity">
    <text evidence="1">Belongs to the glycosyl hydrolase 13 family.</text>
</comment>
<protein>
    <submittedName>
        <fullName evidence="5">Oligo-1,6-glucosidase</fullName>
    </submittedName>
</protein>
<dbReference type="InterPro" id="IPR017853">
    <property type="entry name" value="GH"/>
</dbReference>
<dbReference type="SUPFAM" id="SSF51445">
    <property type="entry name" value="(Trans)glycosidases"/>
    <property type="match status" value="1"/>
</dbReference>
<dbReference type="FunFam" id="3.90.400.10:FF:000004">
    <property type="entry name" value="Oligo-1,6-glucosidase"/>
    <property type="match status" value="1"/>
</dbReference>
<keyword evidence="2" id="KW-0378">Hydrolase</keyword>